<evidence type="ECO:0000256" key="1">
    <source>
        <dbReference type="SAM" id="SignalP"/>
    </source>
</evidence>
<dbReference type="EMBL" id="BAABAT010000002">
    <property type="protein sequence ID" value="GAA4244710.1"/>
    <property type="molecule type" value="Genomic_DNA"/>
</dbReference>
<accession>A0ABP8CYU9</accession>
<feature type="chain" id="PRO_5047005317" description="Lipoprotein" evidence="1">
    <location>
        <begin position="25"/>
        <end position="172"/>
    </location>
</feature>
<sequence>MRRPAVLLVVLVAAFGLAACASSASPSPAPPPPLGMAPFDGDGEVLSRQDRLVGAWNSTEYGEPHVEVSIREGWQIHLRGRCTGSDILKVRVTAISMSFRDAWTCDGRWRFLMVFFPADSATVGLVDLGPFTVALDRADTITSWDVEAYATKLTPSIGPSFSPWPSPTPLRA</sequence>
<organism evidence="2 3">
    <name type="scientific">Dactylosporangium darangshiense</name>
    <dbReference type="NCBI Taxonomy" id="579108"/>
    <lineage>
        <taxon>Bacteria</taxon>
        <taxon>Bacillati</taxon>
        <taxon>Actinomycetota</taxon>
        <taxon>Actinomycetes</taxon>
        <taxon>Micromonosporales</taxon>
        <taxon>Micromonosporaceae</taxon>
        <taxon>Dactylosporangium</taxon>
    </lineage>
</organism>
<dbReference type="RefSeq" id="WP_345121474.1">
    <property type="nucleotide sequence ID" value="NZ_BAABAT010000002.1"/>
</dbReference>
<keyword evidence="1" id="KW-0732">Signal</keyword>
<protein>
    <recommendedName>
        <fullName evidence="4">Lipoprotein</fullName>
    </recommendedName>
</protein>
<name>A0ABP8CYU9_9ACTN</name>
<reference evidence="3" key="1">
    <citation type="journal article" date="2019" name="Int. J. Syst. Evol. Microbiol.">
        <title>The Global Catalogue of Microorganisms (GCM) 10K type strain sequencing project: providing services to taxonomists for standard genome sequencing and annotation.</title>
        <authorList>
            <consortium name="The Broad Institute Genomics Platform"/>
            <consortium name="The Broad Institute Genome Sequencing Center for Infectious Disease"/>
            <person name="Wu L."/>
            <person name="Ma J."/>
        </authorList>
    </citation>
    <scope>NUCLEOTIDE SEQUENCE [LARGE SCALE GENOMIC DNA]</scope>
    <source>
        <strain evidence="3">JCM 17441</strain>
    </source>
</reference>
<evidence type="ECO:0000313" key="3">
    <source>
        <dbReference type="Proteomes" id="UP001500620"/>
    </source>
</evidence>
<evidence type="ECO:0008006" key="4">
    <source>
        <dbReference type="Google" id="ProtNLM"/>
    </source>
</evidence>
<evidence type="ECO:0000313" key="2">
    <source>
        <dbReference type="EMBL" id="GAA4244710.1"/>
    </source>
</evidence>
<proteinExistence type="predicted"/>
<keyword evidence="3" id="KW-1185">Reference proteome</keyword>
<dbReference type="PROSITE" id="PS51257">
    <property type="entry name" value="PROKAR_LIPOPROTEIN"/>
    <property type="match status" value="1"/>
</dbReference>
<feature type="signal peptide" evidence="1">
    <location>
        <begin position="1"/>
        <end position="24"/>
    </location>
</feature>
<comment type="caution">
    <text evidence="2">The sequence shown here is derived from an EMBL/GenBank/DDBJ whole genome shotgun (WGS) entry which is preliminary data.</text>
</comment>
<dbReference type="Proteomes" id="UP001500620">
    <property type="component" value="Unassembled WGS sequence"/>
</dbReference>
<gene>
    <name evidence="2" type="ORF">GCM10022255_008830</name>
</gene>